<dbReference type="PANTHER" id="PTHR31793:SF37">
    <property type="entry name" value="ACYL-COA THIOESTER HYDROLASE YBGC"/>
    <property type="match status" value="1"/>
</dbReference>
<dbReference type="Pfam" id="PF13279">
    <property type="entry name" value="4HBT_2"/>
    <property type="match status" value="1"/>
</dbReference>
<sequence>MTDAAPSAGWLDGREHVLPVRVYYEDTDFTGVVYHANYARYFERGRSDFLRVAGVSHAALLEREDPAAFTVTRLAMDFRRAARIDDALLVRTTYDSVKGPRLFISQRIVRGAELICEAQVEAACIDLRGRARKPPPELVEALRPLFG</sequence>
<keyword evidence="4" id="KW-1185">Reference proteome</keyword>
<keyword evidence="2" id="KW-0378">Hydrolase</keyword>
<dbReference type="SUPFAM" id="SSF54637">
    <property type="entry name" value="Thioesterase/thiol ester dehydrase-isomerase"/>
    <property type="match status" value="1"/>
</dbReference>
<evidence type="ECO:0000313" key="3">
    <source>
        <dbReference type="EMBL" id="RAK59034.1"/>
    </source>
</evidence>
<reference evidence="4" key="1">
    <citation type="submission" date="2018-05" db="EMBL/GenBank/DDBJ databases">
        <authorList>
            <person name="Li X."/>
        </authorList>
    </citation>
    <scope>NUCLEOTIDE SEQUENCE [LARGE SCALE GENOMIC DNA]</scope>
    <source>
        <strain evidence="4">HKS-05</strain>
    </source>
</reference>
<dbReference type="NCBIfam" id="TIGR00051">
    <property type="entry name" value="YbgC/FadM family acyl-CoA thioesterase"/>
    <property type="match status" value="1"/>
</dbReference>
<dbReference type="Gene3D" id="3.10.129.10">
    <property type="entry name" value="Hotdog Thioesterase"/>
    <property type="match status" value="1"/>
</dbReference>
<name>A0A328AZK3_9CAUL</name>
<comment type="similarity">
    <text evidence="1">Belongs to the 4-hydroxybenzoyl-CoA thioesterase family.</text>
</comment>
<dbReference type="InterPro" id="IPR029069">
    <property type="entry name" value="HotDog_dom_sf"/>
</dbReference>
<dbReference type="EMBL" id="QFYP01000001">
    <property type="protein sequence ID" value="RAK59034.1"/>
    <property type="molecule type" value="Genomic_DNA"/>
</dbReference>
<dbReference type="AlphaFoldDB" id="A0A328AZK3"/>
<dbReference type="InterPro" id="IPR008272">
    <property type="entry name" value="HB-CoA_thioesterase_AS"/>
</dbReference>
<evidence type="ECO:0000313" key="4">
    <source>
        <dbReference type="Proteomes" id="UP000249842"/>
    </source>
</evidence>
<dbReference type="GO" id="GO:0047617">
    <property type="term" value="F:fatty acyl-CoA hydrolase activity"/>
    <property type="evidence" value="ECO:0007669"/>
    <property type="project" value="TreeGrafter"/>
</dbReference>
<dbReference type="Proteomes" id="UP000249842">
    <property type="component" value="Unassembled WGS sequence"/>
</dbReference>
<dbReference type="PROSITE" id="PS01328">
    <property type="entry name" value="4HBCOA_THIOESTERASE"/>
    <property type="match status" value="1"/>
</dbReference>
<dbReference type="FunFam" id="3.10.129.10:FF:000004">
    <property type="entry name" value="Tol-pal system-associated acyl-CoA thioesterase"/>
    <property type="match status" value="1"/>
</dbReference>
<dbReference type="PIRSF" id="PIRSF003230">
    <property type="entry name" value="YbgC"/>
    <property type="match status" value="1"/>
</dbReference>
<dbReference type="InterPro" id="IPR014166">
    <property type="entry name" value="Tol-Pal_acyl-CoA_thioesterase"/>
</dbReference>
<protein>
    <submittedName>
        <fullName evidence="3">Tol-pal system-associated acyl-CoA thioesterase</fullName>
    </submittedName>
</protein>
<dbReference type="CDD" id="cd00586">
    <property type="entry name" value="4HBT"/>
    <property type="match status" value="1"/>
</dbReference>
<evidence type="ECO:0000256" key="1">
    <source>
        <dbReference type="ARBA" id="ARBA00005953"/>
    </source>
</evidence>
<comment type="caution">
    <text evidence="3">The sequence shown here is derived from an EMBL/GenBank/DDBJ whole genome shotgun (WGS) entry which is preliminary data.</text>
</comment>
<accession>A0A328AZK3</accession>
<dbReference type="InterPro" id="IPR050563">
    <property type="entry name" value="4-hydroxybenzoyl-CoA_TE"/>
</dbReference>
<gene>
    <name evidence="3" type="primary">ybgC</name>
    <name evidence="3" type="ORF">DJ021_04050</name>
</gene>
<dbReference type="PANTHER" id="PTHR31793">
    <property type="entry name" value="4-HYDROXYBENZOYL-COA THIOESTERASE FAMILY MEMBER"/>
    <property type="match status" value="1"/>
</dbReference>
<proteinExistence type="inferred from homology"/>
<dbReference type="OrthoDB" id="9808429at2"/>
<dbReference type="RefSeq" id="WP_111456327.1">
    <property type="nucleotide sequence ID" value="NZ_QFYP01000001.1"/>
</dbReference>
<dbReference type="InterPro" id="IPR006684">
    <property type="entry name" value="YbgC/YbaW"/>
</dbReference>
<dbReference type="NCBIfam" id="TIGR02799">
    <property type="entry name" value="thio_ybgC"/>
    <property type="match status" value="1"/>
</dbReference>
<organism evidence="3 4">
    <name type="scientific">Phenylobacterium hankyongense</name>
    <dbReference type="NCBI Taxonomy" id="1813876"/>
    <lineage>
        <taxon>Bacteria</taxon>
        <taxon>Pseudomonadati</taxon>
        <taxon>Pseudomonadota</taxon>
        <taxon>Alphaproteobacteria</taxon>
        <taxon>Caulobacterales</taxon>
        <taxon>Caulobacteraceae</taxon>
        <taxon>Phenylobacterium</taxon>
    </lineage>
</organism>
<evidence type="ECO:0000256" key="2">
    <source>
        <dbReference type="ARBA" id="ARBA00022801"/>
    </source>
</evidence>